<sequence length="77" mass="8583">MEKQALMMMKMAKDSDEKPRTVARASEAATTESEGFKGSDGRWRGLRSLQPLADGDGRPDDNSQSQSHRRQRFQGLG</sequence>
<protein>
    <submittedName>
        <fullName evidence="2">Uncharacterized protein</fullName>
    </submittedName>
</protein>
<name>A0AAP0HG14_9MAGN</name>
<feature type="region of interest" description="Disordered" evidence="1">
    <location>
        <begin position="1"/>
        <end position="77"/>
    </location>
</feature>
<gene>
    <name evidence="2" type="ORF">Syun_029452</name>
</gene>
<organism evidence="2 3">
    <name type="scientific">Stephania yunnanensis</name>
    <dbReference type="NCBI Taxonomy" id="152371"/>
    <lineage>
        <taxon>Eukaryota</taxon>
        <taxon>Viridiplantae</taxon>
        <taxon>Streptophyta</taxon>
        <taxon>Embryophyta</taxon>
        <taxon>Tracheophyta</taxon>
        <taxon>Spermatophyta</taxon>
        <taxon>Magnoliopsida</taxon>
        <taxon>Ranunculales</taxon>
        <taxon>Menispermaceae</taxon>
        <taxon>Menispermoideae</taxon>
        <taxon>Cissampelideae</taxon>
        <taxon>Stephania</taxon>
    </lineage>
</organism>
<feature type="compositionally biased region" description="Basic residues" evidence="1">
    <location>
        <begin position="67"/>
        <end position="77"/>
    </location>
</feature>
<comment type="caution">
    <text evidence="2">The sequence shown here is derived from an EMBL/GenBank/DDBJ whole genome shotgun (WGS) entry which is preliminary data.</text>
</comment>
<accession>A0AAP0HG14</accession>
<proteinExistence type="predicted"/>
<dbReference type="AlphaFoldDB" id="A0AAP0HG14"/>
<evidence type="ECO:0000256" key="1">
    <source>
        <dbReference type="SAM" id="MobiDB-lite"/>
    </source>
</evidence>
<dbReference type="Proteomes" id="UP001420932">
    <property type="component" value="Unassembled WGS sequence"/>
</dbReference>
<evidence type="ECO:0000313" key="3">
    <source>
        <dbReference type="Proteomes" id="UP001420932"/>
    </source>
</evidence>
<feature type="compositionally biased region" description="Basic and acidic residues" evidence="1">
    <location>
        <begin position="11"/>
        <end position="20"/>
    </location>
</feature>
<reference evidence="2 3" key="1">
    <citation type="submission" date="2024-01" db="EMBL/GenBank/DDBJ databases">
        <title>Genome assemblies of Stephania.</title>
        <authorList>
            <person name="Yang L."/>
        </authorList>
    </citation>
    <scope>NUCLEOTIDE SEQUENCE [LARGE SCALE GENOMIC DNA]</scope>
    <source>
        <strain evidence="2">YNDBR</strain>
        <tissue evidence="2">Leaf</tissue>
    </source>
</reference>
<feature type="compositionally biased region" description="Basic and acidic residues" evidence="1">
    <location>
        <begin position="34"/>
        <end position="43"/>
    </location>
</feature>
<evidence type="ECO:0000313" key="2">
    <source>
        <dbReference type="EMBL" id="KAK9087058.1"/>
    </source>
</evidence>
<dbReference type="EMBL" id="JBBNAF010000013">
    <property type="protein sequence ID" value="KAK9087058.1"/>
    <property type="molecule type" value="Genomic_DNA"/>
</dbReference>
<keyword evidence="3" id="KW-1185">Reference proteome</keyword>